<dbReference type="Proteomes" id="UP000178082">
    <property type="component" value="Unassembled WGS sequence"/>
</dbReference>
<dbReference type="Pfam" id="PF07715">
    <property type="entry name" value="Plug"/>
    <property type="match status" value="1"/>
</dbReference>
<dbReference type="GO" id="GO:0044718">
    <property type="term" value="P:siderophore transmembrane transport"/>
    <property type="evidence" value="ECO:0007669"/>
    <property type="project" value="TreeGrafter"/>
</dbReference>
<evidence type="ECO:0000256" key="1">
    <source>
        <dbReference type="ARBA" id="ARBA00004571"/>
    </source>
</evidence>
<evidence type="ECO:0000256" key="5">
    <source>
        <dbReference type="ARBA" id="ARBA00022729"/>
    </source>
</evidence>
<evidence type="ECO:0000256" key="4">
    <source>
        <dbReference type="ARBA" id="ARBA00022692"/>
    </source>
</evidence>
<keyword evidence="4 10" id="KW-0812">Transmembrane</keyword>
<keyword evidence="6 11" id="KW-0798">TonB box</keyword>
<evidence type="ECO:0008006" key="16">
    <source>
        <dbReference type="Google" id="ProtNLM"/>
    </source>
</evidence>
<dbReference type="Gene3D" id="2.40.170.20">
    <property type="entry name" value="TonB-dependent receptor, beta-barrel domain"/>
    <property type="match status" value="1"/>
</dbReference>
<dbReference type="PANTHER" id="PTHR30069:SF29">
    <property type="entry name" value="HEMOGLOBIN AND HEMOGLOBIN-HAPTOGLOBIN-BINDING PROTEIN 1-RELATED"/>
    <property type="match status" value="1"/>
</dbReference>
<comment type="similarity">
    <text evidence="10 11">Belongs to the TonB-dependent receptor family.</text>
</comment>
<dbReference type="Pfam" id="PF13715">
    <property type="entry name" value="CarbopepD_reg_2"/>
    <property type="match status" value="1"/>
</dbReference>
<evidence type="ECO:0000256" key="9">
    <source>
        <dbReference type="ARBA" id="ARBA00023237"/>
    </source>
</evidence>
<keyword evidence="9 10" id="KW-0998">Cell outer membrane</keyword>
<sequence length="937" mass="103556">MKKMLFMKKFYGGSMRRESVFKITVIFISSFLIFALTCAGLFAAEMGFVNGKVADKKSKSPLPGITITVEGKDAIGFTDDKGNYSLTLPEGTYTIRAELLGYKTAEAKKVVVEAGETNNVNFALEEFEAIKGEEVVVTGERTGVPLSKTTASVSVVSSQQAKDLASSGNASDMLAYTPGVQMEGGGSGASKTIKIRGATIAPPKVTTAGILMLVDGVPMNDPISGYASLYMIPSENIERIEVLKGASSAQYGGQAAAGVINIITKKGKKEPRTSFDMSFGTYQSRANAEDEYTQNYSFSHSWGNDWIDYNLSGSYGVTTGFTTAETAKVGKVFIEFGKAYPDNKVYDRHGIKHLPNGSLIYSSGGPKYFGKDLNILMDAGSDMDAMERYSFNLSLGIKLFKNNTLRINPGYSYLQFFVPFTPDMNPFKRSDDVFLQMFLNVINKRDYINFLDEWKITPKLTYKLRGVVQKSTEGGIFIPVLDYVDEPLEREALGFKDGFAGGDGKSPFLPTPGTTIGRSWTMANDFSYDFDILDGNTLSVGHEYQWMKLDAPLSKNGGSQLYTKDILYRKSSSLFFQSLQKAGKLSVSLGGRWDQMTTFINDREDEFSPRLGLNYEISPGTSLRASVGRARRFIEFARTNGLGQSNGVLFGNPKIGPEINWSWELGFKFLAKYLGGDIAYFYNDYSDFETPVPLNIGAIPAEIAGDSANARARRQYMEMYNYVRKYYPFKMPTPEEGLTATKYMQQWLGASVPAGVATENANAGMFANGTKVVYQGFDTSVELNPLKDLNINLSYLFTRATVGNQNPFDFSQGKKQSVLLSSTSKGLGPAFHGGDRLIYIPTHVFKISSNYTLPFGLRVIASGRYKSEATTITRTAVGGTFNMPKHWIFDLKFVQPFFNNKFKLSFSIENVFSRKYYAESVIPSNVARYDLGISYSF</sequence>
<dbReference type="CDD" id="cd01347">
    <property type="entry name" value="ligand_gated_channel"/>
    <property type="match status" value="1"/>
</dbReference>
<dbReference type="SUPFAM" id="SSF49464">
    <property type="entry name" value="Carboxypeptidase regulatory domain-like"/>
    <property type="match status" value="1"/>
</dbReference>
<keyword evidence="7 10" id="KW-0472">Membrane</keyword>
<evidence type="ECO:0000256" key="11">
    <source>
        <dbReference type="RuleBase" id="RU003357"/>
    </source>
</evidence>
<evidence type="ECO:0000313" key="15">
    <source>
        <dbReference type="Proteomes" id="UP000178082"/>
    </source>
</evidence>
<keyword evidence="2 10" id="KW-0813">Transport</keyword>
<dbReference type="Pfam" id="PF00593">
    <property type="entry name" value="TonB_dep_Rec_b-barrel"/>
    <property type="match status" value="1"/>
</dbReference>
<accession>A0A1F7SHK8</accession>
<dbReference type="InterPro" id="IPR008969">
    <property type="entry name" value="CarboxyPept-like_regulatory"/>
</dbReference>
<dbReference type="GO" id="GO:0009279">
    <property type="term" value="C:cell outer membrane"/>
    <property type="evidence" value="ECO:0007669"/>
    <property type="project" value="UniProtKB-SubCell"/>
</dbReference>
<evidence type="ECO:0000256" key="8">
    <source>
        <dbReference type="ARBA" id="ARBA00023170"/>
    </source>
</evidence>
<evidence type="ECO:0000256" key="3">
    <source>
        <dbReference type="ARBA" id="ARBA00022452"/>
    </source>
</evidence>
<evidence type="ECO:0000313" key="14">
    <source>
        <dbReference type="EMBL" id="OGL53286.1"/>
    </source>
</evidence>
<keyword evidence="3 10" id="KW-1134">Transmembrane beta strand</keyword>
<dbReference type="PROSITE" id="PS52016">
    <property type="entry name" value="TONB_DEPENDENT_REC_3"/>
    <property type="match status" value="1"/>
</dbReference>
<evidence type="ECO:0000256" key="7">
    <source>
        <dbReference type="ARBA" id="ARBA00023136"/>
    </source>
</evidence>
<dbReference type="EMBL" id="MGDI01000025">
    <property type="protein sequence ID" value="OGL53286.1"/>
    <property type="molecule type" value="Genomic_DNA"/>
</dbReference>
<dbReference type="AlphaFoldDB" id="A0A1F7SHK8"/>
<evidence type="ECO:0000259" key="12">
    <source>
        <dbReference type="Pfam" id="PF00593"/>
    </source>
</evidence>
<feature type="domain" description="TonB-dependent receptor-like beta-barrel" evidence="12">
    <location>
        <begin position="511"/>
        <end position="911"/>
    </location>
</feature>
<dbReference type="Gene3D" id="2.60.40.1120">
    <property type="entry name" value="Carboxypeptidase-like, regulatory domain"/>
    <property type="match status" value="1"/>
</dbReference>
<dbReference type="InterPro" id="IPR012910">
    <property type="entry name" value="Plug_dom"/>
</dbReference>
<dbReference type="InterPro" id="IPR039426">
    <property type="entry name" value="TonB-dep_rcpt-like"/>
</dbReference>
<evidence type="ECO:0000256" key="10">
    <source>
        <dbReference type="PROSITE-ProRule" id="PRU01360"/>
    </source>
</evidence>
<dbReference type="GO" id="GO:0015344">
    <property type="term" value="F:siderophore uptake transmembrane transporter activity"/>
    <property type="evidence" value="ECO:0007669"/>
    <property type="project" value="TreeGrafter"/>
</dbReference>
<evidence type="ECO:0000256" key="2">
    <source>
        <dbReference type="ARBA" id="ARBA00022448"/>
    </source>
</evidence>
<comment type="caution">
    <text evidence="14">The sequence shown here is derived from an EMBL/GenBank/DDBJ whole genome shotgun (WGS) entry which is preliminary data.</text>
</comment>
<dbReference type="InterPro" id="IPR036942">
    <property type="entry name" value="Beta-barrel_TonB_sf"/>
</dbReference>
<dbReference type="InterPro" id="IPR000531">
    <property type="entry name" value="Beta-barrel_TonB"/>
</dbReference>
<dbReference type="Gene3D" id="2.170.130.10">
    <property type="entry name" value="TonB-dependent receptor, plug domain"/>
    <property type="match status" value="1"/>
</dbReference>
<protein>
    <recommendedName>
        <fullName evidence="16">TonB-dependent receptor plug domain-containing protein</fullName>
    </recommendedName>
</protein>
<proteinExistence type="inferred from homology"/>
<name>A0A1F7SHK8_9BACT</name>
<organism evidence="14 15">
    <name type="scientific">Candidatus Schekmanbacteria bacterium RIFCSPLOWO2_12_FULL_38_15</name>
    <dbReference type="NCBI Taxonomy" id="1817883"/>
    <lineage>
        <taxon>Bacteria</taxon>
        <taxon>Candidatus Schekmaniibacteriota</taxon>
    </lineage>
</organism>
<dbReference type="SUPFAM" id="SSF56935">
    <property type="entry name" value="Porins"/>
    <property type="match status" value="1"/>
</dbReference>
<comment type="subcellular location">
    <subcellularLocation>
        <location evidence="1 10">Cell outer membrane</location>
        <topology evidence="1 10">Multi-pass membrane protein</topology>
    </subcellularLocation>
</comment>
<feature type="domain" description="TonB-dependent receptor plug" evidence="13">
    <location>
        <begin position="146"/>
        <end position="259"/>
    </location>
</feature>
<reference evidence="14 15" key="1">
    <citation type="journal article" date="2016" name="Nat. Commun.">
        <title>Thousands of microbial genomes shed light on interconnected biogeochemical processes in an aquifer system.</title>
        <authorList>
            <person name="Anantharaman K."/>
            <person name="Brown C.T."/>
            <person name="Hug L.A."/>
            <person name="Sharon I."/>
            <person name="Castelle C.J."/>
            <person name="Probst A.J."/>
            <person name="Thomas B.C."/>
            <person name="Singh A."/>
            <person name="Wilkins M.J."/>
            <person name="Karaoz U."/>
            <person name="Brodie E.L."/>
            <person name="Williams K.H."/>
            <person name="Hubbard S.S."/>
            <person name="Banfield J.F."/>
        </authorList>
    </citation>
    <scope>NUCLEOTIDE SEQUENCE [LARGE SCALE GENOMIC DNA]</scope>
</reference>
<dbReference type="PANTHER" id="PTHR30069">
    <property type="entry name" value="TONB-DEPENDENT OUTER MEMBRANE RECEPTOR"/>
    <property type="match status" value="1"/>
</dbReference>
<keyword evidence="5" id="KW-0732">Signal</keyword>
<dbReference type="InterPro" id="IPR037066">
    <property type="entry name" value="Plug_dom_sf"/>
</dbReference>
<gene>
    <name evidence="14" type="ORF">A3G31_07165</name>
</gene>
<keyword evidence="8" id="KW-0675">Receptor</keyword>
<dbReference type="STRING" id="1817883.A3G31_07165"/>
<evidence type="ECO:0000256" key="6">
    <source>
        <dbReference type="ARBA" id="ARBA00023077"/>
    </source>
</evidence>
<evidence type="ECO:0000259" key="13">
    <source>
        <dbReference type="Pfam" id="PF07715"/>
    </source>
</evidence>